<dbReference type="GO" id="GO:0003677">
    <property type="term" value="F:DNA binding"/>
    <property type="evidence" value="ECO:0007669"/>
    <property type="project" value="InterPro"/>
</dbReference>
<dbReference type="AlphaFoldDB" id="A0A1I0I4H6"/>
<accession>A0A1I0I4H6</accession>
<dbReference type="EMBL" id="FOIM01000019">
    <property type="protein sequence ID" value="SET91396.1"/>
    <property type="molecule type" value="Genomic_DNA"/>
</dbReference>
<dbReference type="GO" id="GO:0006355">
    <property type="term" value="P:regulation of DNA-templated transcription"/>
    <property type="evidence" value="ECO:0007669"/>
    <property type="project" value="InterPro"/>
</dbReference>
<feature type="domain" description="HTH merR-type" evidence="1">
    <location>
        <begin position="1"/>
        <end position="20"/>
    </location>
</feature>
<keyword evidence="3" id="KW-1185">Reference proteome</keyword>
<dbReference type="SUPFAM" id="SSF46955">
    <property type="entry name" value="Putative DNA-binding domain"/>
    <property type="match status" value="1"/>
</dbReference>
<evidence type="ECO:0000259" key="1">
    <source>
        <dbReference type="PROSITE" id="PS50937"/>
    </source>
</evidence>
<dbReference type="InterPro" id="IPR029442">
    <property type="entry name" value="GyrI-like"/>
</dbReference>
<dbReference type="InterPro" id="IPR009061">
    <property type="entry name" value="DNA-bd_dom_put_sf"/>
</dbReference>
<organism evidence="2 3">
    <name type="scientific">Enterocloster lavalensis</name>
    <dbReference type="NCBI Taxonomy" id="460384"/>
    <lineage>
        <taxon>Bacteria</taxon>
        <taxon>Bacillati</taxon>
        <taxon>Bacillota</taxon>
        <taxon>Clostridia</taxon>
        <taxon>Lachnospirales</taxon>
        <taxon>Lachnospiraceae</taxon>
        <taxon>Enterocloster</taxon>
    </lineage>
</organism>
<dbReference type="InterPro" id="IPR011256">
    <property type="entry name" value="Reg_factor_effector_dom_sf"/>
</dbReference>
<dbReference type="SUPFAM" id="SSF55136">
    <property type="entry name" value="Probable bacterial effector-binding domain"/>
    <property type="match status" value="1"/>
</dbReference>
<dbReference type="InterPro" id="IPR000551">
    <property type="entry name" value="MerR-type_HTH_dom"/>
</dbReference>
<proteinExistence type="predicted"/>
<dbReference type="PROSITE" id="PS50937">
    <property type="entry name" value="HTH_MERR_2"/>
    <property type="match status" value="1"/>
</dbReference>
<gene>
    <name evidence="2" type="ORF">SAMN05216313_11937</name>
</gene>
<dbReference type="STRING" id="460384.SAMN05216313_11937"/>
<dbReference type="Gene3D" id="3.20.80.10">
    <property type="entry name" value="Regulatory factor, effector binding domain"/>
    <property type="match status" value="1"/>
</dbReference>
<evidence type="ECO:0000313" key="2">
    <source>
        <dbReference type="EMBL" id="SET91396.1"/>
    </source>
</evidence>
<name>A0A1I0I4H6_9FIRM</name>
<dbReference type="Pfam" id="PF06445">
    <property type="entry name" value="GyrI-like"/>
    <property type="match status" value="1"/>
</dbReference>
<reference evidence="3" key="1">
    <citation type="submission" date="2016-10" db="EMBL/GenBank/DDBJ databases">
        <authorList>
            <person name="Varghese N."/>
            <person name="Submissions S."/>
        </authorList>
    </citation>
    <scope>NUCLEOTIDE SEQUENCE [LARGE SCALE GENOMIC DNA]</scope>
    <source>
        <strain evidence="3">NLAE-zl-G277</strain>
    </source>
</reference>
<dbReference type="Proteomes" id="UP000198508">
    <property type="component" value="Unassembled WGS sequence"/>
</dbReference>
<evidence type="ECO:0000313" key="3">
    <source>
        <dbReference type="Proteomes" id="UP000198508"/>
    </source>
</evidence>
<sequence length="229" mass="26752">MKYYKQMGFKLEEMQELLGGNTYYYVQQNFRSKIDELKAQEQEIHDSLVAVKDWYELVREAQMVIRNDIRDISVKFMSQEFFCFMDQEFAYEYMDSIINIPWTNYLEEIGQKITGPVILRFPSLEEKMKGNCARARIMQRAVLPDEKNPGQTVVGGGMAVSVYHIGSHETIDQEYERILEWAGKRGYQCGPECYERYVVDYWTTREPAEFVTEVIVPVTKAAEAGNIPL</sequence>
<protein>
    <submittedName>
        <fullName evidence="2">GyrI-like small molecule binding domain-containing protein</fullName>
    </submittedName>
</protein>